<gene>
    <name evidence="1" type="ORF">Anapl_03973</name>
</gene>
<dbReference type="EMBL" id="KB742404">
    <property type="protein sequence ID" value="EOB08966.1"/>
    <property type="molecule type" value="Genomic_DNA"/>
</dbReference>
<reference evidence="2" key="1">
    <citation type="journal article" date="2013" name="Nat. Genet.">
        <title>The duck genome and transcriptome provide insight into an avian influenza virus reservoir species.</title>
        <authorList>
            <person name="Huang Y."/>
            <person name="Li Y."/>
            <person name="Burt D.W."/>
            <person name="Chen H."/>
            <person name="Zhang Y."/>
            <person name="Qian W."/>
            <person name="Kim H."/>
            <person name="Gan S."/>
            <person name="Zhao Y."/>
            <person name="Li J."/>
            <person name="Yi K."/>
            <person name="Feng H."/>
            <person name="Zhu P."/>
            <person name="Li B."/>
            <person name="Liu Q."/>
            <person name="Fairley S."/>
            <person name="Magor K.E."/>
            <person name="Du Z."/>
            <person name="Hu X."/>
            <person name="Goodman L."/>
            <person name="Tafer H."/>
            <person name="Vignal A."/>
            <person name="Lee T."/>
            <person name="Kim K.W."/>
            <person name="Sheng Z."/>
            <person name="An Y."/>
            <person name="Searle S."/>
            <person name="Herrero J."/>
            <person name="Groenen M.A."/>
            <person name="Crooijmans R.P."/>
            <person name="Faraut T."/>
            <person name="Cai Q."/>
            <person name="Webster R.G."/>
            <person name="Aldridge J.R."/>
            <person name="Warren W.C."/>
            <person name="Bartschat S."/>
            <person name="Kehr S."/>
            <person name="Marz M."/>
            <person name="Stadler P.F."/>
            <person name="Smith J."/>
            <person name="Kraus R.H."/>
            <person name="Zhao Y."/>
            <person name="Ren L."/>
            <person name="Fei J."/>
            <person name="Morisson M."/>
            <person name="Kaiser P."/>
            <person name="Griffin D.K."/>
            <person name="Rao M."/>
            <person name="Pitel F."/>
            <person name="Wang J."/>
            <person name="Li N."/>
        </authorList>
    </citation>
    <scope>NUCLEOTIDE SEQUENCE [LARGE SCALE GENOMIC DNA]</scope>
</reference>
<organism evidence="1 2">
    <name type="scientific">Anas platyrhynchos</name>
    <name type="common">Mallard</name>
    <name type="synonym">Anas boschas</name>
    <dbReference type="NCBI Taxonomy" id="8839"/>
    <lineage>
        <taxon>Eukaryota</taxon>
        <taxon>Metazoa</taxon>
        <taxon>Chordata</taxon>
        <taxon>Craniata</taxon>
        <taxon>Vertebrata</taxon>
        <taxon>Euteleostomi</taxon>
        <taxon>Archelosauria</taxon>
        <taxon>Archosauria</taxon>
        <taxon>Dinosauria</taxon>
        <taxon>Saurischia</taxon>
        <taxon>Theropoda</taxon>
        <taxon>Coelurosauria</taxon>
        <taxon>Aves</taxon>
        <taxon>Neognathae</taxon>
        <taxon>Galloanserae</taxon>
        <taxon>Anseriformes</taxon>
        <taxon>Anatidae</taxon>
        <taxon>Anatinae</taxon>
        <taxon>Anas</taxon>
    </lineage>
</organism>
<name>R0KEW9_ANAPL</name>
<evidence type="ECO:0000313" key="2">
    <source>
        <dbReference type="Proteomes" id="UP000296049"/>
    </source>
</evidence>
<evidence type="ECO:0000313" key="1">
    <source>
        <dbReference type="EMBL" id="EOB08966.1"/>
    </source>
</evidence>
<accession>R0KEW9</accession>
<sequence>MLSPQDELVLVDELSLKVFTRAADRLLQLEGLVSKRLTFDSLNKFTLWWPSEAMGGHCGHLKPAEDNVAFWSRGQQQGRTKPPRLQPSQDLTWRTDRQQRHGAAWFGARPGTQAAKHWLLSLPAATKQAPERCPAEMCLEHPLDLGREGTSDSACSCVDAGVRGGLNTWGPTTKPAP</sequence>
<protein>
    <submittedName>
        <fullName evidence="1">Uncharacterized protein</fullName>
    </submittedName>
</protein>
<dbReference type="AlphaFoldDB" id="R0KEW9"/>
<keyword evidence="2" id="KW-1185">Reference proteome</keyword>
<dbReference type="Proteomes" id="UP000296049">
    <property type="component" value="Unassembled WGS sequence"/>
</dbReference>
<proteinExistence type="predicted"/>